<evidence type="ECO:0000256" key="2">
    <source>
        <dbReference type="ARBA" id="ARBA00023125"/>
    </source>
</evidence>
<accession>M9LCW7</accession>
<dbReference type="InterPro" id="IPR011010">
    <property type="entry name" value="DNA_brk_join_enz"/>
</dbReference>
<dbReference type="InterPro" id="IPR002104">
    <property type="entry name" value="Integrase_catalytic"/>
</dbReference>
<dbReference type="Proteomes" id="UP000029453">
    <property type="component" value="Unassembled WGS sequence"/>
</dbReference>
<evidence type="ECO:0000256" key="3">
    <source>
        <dbReference type="ARBA" id="ARBA00023172"/>
    </source>
</evidence>
<dbReference type="Gene3D" id="1.10.150.130">
    <property type="match status" value="1"/>
</dbReference>
<protein>
    <submittedName>
        <fullName evidence="5">Integrase</fullName>
    </submittedName>
</protein>
<keyword evidence="3" id="KW-0233">DNA recombination</keyword>
<dbReference type="InterPro" id="IPR013762">
    <property type="entry name" value="Integrase-like_cat_sf"/>
</dbReference>
<organism evidence="5 6">
    <name type="scientific">Paenibacillus popilliae ATCC 14706</name>
    <dbReference type="NCBI Taxonomy" id="1212764"/>
    <lineage>
        <taxon>Bacteria</taxon>
        <taxon>Bacillati</taxon>
        <taxon>Bacillota</taxon>
        <taxon>Bacilli</taxon>
        <taxon>Bacillales</taxon>
        <taxon>Paenibacillaceae</taxon>
        <taxon>Paenibacillus</taxon>
    </lineage>
</organism>
<evidence type="ECO:0000259" key="4">
    <source>
        <dbReference type="PROSITE" id="PS51898"/>
    </source>
</evidence>
<comment type="similarity">
    <text evidence="1">Belongs to the 'phage' integrase family.</text>
</comment>
<dbReference type="PANTHER" id="PTHR30349:SF41">
    <property type="entry name" value="INTEGRASE_RECOMBINASE PROTEIN MJ0367-RELATED"/>
    <property type="match status" value="1"/>
</dbReference>
<dbReference type="Pfam" id="PF00589">
    <property type="entry name" value="Phage_integrase"/>
    <property type="match status" value="1"/>
</dbReference>
<keyword evidence="6" id="KW-1185">Reference proteome</keyword>
<proteinExistence type="inferred from homology"/>
<dbReference type="Gene3D" id="1.10.443.10">
    <property type="entry name" value="Intergrase catalytic core"/>
    <property type="match status" value="1"/>
</dbReference>
<reference evidence="5 6" key="1">
    <citation type="submission" date="2012-10" db="EMBL/GenBank/DDBJ databases">
        <title>Draft Genome Sequence of Paenibacillus popilliae ATCC 14706T.</title>
        <authorList>
            <person name="Iiyama K."/>
            <person name="Mori K."/>
            <person name="Mon H."/>
            <person name="Chieda Y."/>
            <person name="Lee J.M."/>
            <person name="Kusakabe T."/>
            <person name="Tashiro K."/>
            <person name="Asano S."/>
            <person name="Yasunaga-Aoki C."/>
            <person name="Shimizu S."/>
        </authorList>
    </citation>
    <scope>NUCLEOTIDE SEQUENCE [LARGE SCALE GENOMIC DNA]</scope>
    <source>
        <strain evidence="5 6">ATCC 14706</strain>
    </source>
</reference>
<sequence>MTRDKVRYENCGKFAPEPEYVKTKGLKPTTVNLRLKTLRTMFKFLEEDGVVLKNPFEGIKKVEEDDEGKKILTTEELRILLNTPSRQHYSGFRDITLMCVLIDGFMRISEALSIKKSDIDFNAGKITLRASTTKGRKMRVIPLQKETVRMLRDLIKENEDFDSDLVFLTYYGEGFTERLPAAA</sequence>
<dbReference type="PROSITE" id="PS51898">
    <property type="entry name" value="TYR_RECOMBINASE"/>
    <property type="match status" value="1"/>
</dbReference>
<evidence type="ECO:0000313" key="6">
    <source>
        <dbReference type="Proteomes" id="UP000029453"/>
    </source>
</evidence>
<dbReference type="GO" id="GO:0006310">
    <property type="term" value="P:DNA recombination"/>
    <property type="evidence" value="ECO:0007669"/>
    <property type="project" value="UniProtKB-KW"/>
</dbReference>
<dbReference type="InterPro" id="IPR010998">
    <property type="entry name" value="Integrase_recombinase_N"/>
</dbReference>
<dbReference type="GO" id="GO:0003677">
    <property type="term" value="F:DNA binding"/>
    <property type="evidence" value="ECO:0007669"/>
    <property type="project" value="UniProtKB-KW"/>
</dbReference>
<evidence type="ECO:0000256" key="1">
    <source>
        <dbReference type="ARBA" id="ARBA00008857"/>
    </source>
</evidence>
<dbReference type="EMBL" id="BALG01000337">
    <property type="protein sequence ID" value="GAC44067.1"/>
    <property type="molecule type" value="Genomic_DNA"/>
</dbReference>
<gene>
    <name evidence="5" type="ORF">PPOP_3470</name>
</gene>
<dbReference type="InterPro" id="IPR050090">
    <property type="entry name" value="Tyrosine_recombinase_XerCD"/>
</dbReference>
<dbReference type="GO" id="GO:0015074">
    <property type="term" value="P:DNA integration"/>
    <property type="evidence" value="ECO:0007669"/>
    <property type="project" value="InterPro"/>
</dbReference>
<feature type="domain" description="Tyr recombinase" evidence="4">
    <location>
        <begin position="67"/>
        <end position="183"/>
    </location>
</feature>
<comment type="caution">
    <text evidence="5">The sequence shown here is derived from an EMBL/GenBank/DDBJ whole genome shotgun (WGS) entry which is preliminary data.</text>
</comment>
<name>M9LCW7_PAEPP</name>
<dbReference type="AlphaFoldDB" id="M9LCW7"/>
<dbReference type="PANTHER" id="PTHR30349">
    <property type="entry name" value="PHAGE INTEGRASE-RELATED"/>
    <property type="match status" value="1"/>
</dbReference>
<keyword evidence="2" id="KW-0238">DNA-binding</keyword>
<dbReference type="SUPFAM" id="SSF56349">
    <property type="entry name" value="DNA breaking-rejoining enzymes"/>
    <property type="match status" value="1"/>
</dbReference>
<evidence type="ECO:0000313" key="5">
    <source>
        <dbReference type="EMBL" id="GAC44067.1"/>
    </source>
</evidence>